<dbReference type="EMBL" id="CP063458">
    <property type="protein sequence ID" value="QOV90610.1"/>
    <property type="molecule type" value="Genomic_DNA"/>
</dbReference>
<dbReference type="NCBIfam" id="TIGR02937">
    <property type="entry name" value="sigma70-ECF"/>
    <property type="match status" value="1"/>
</dbReference>
<dbReference type="AlphaFoldDB" id="A0A7M2X1J6"/>
<name>A0A7M2X1J6_9BACT</name>
<dbReference type="Gene3D" id="1.10.10.10">
    <property type="entry name" value="Winged helix-like DNA-binding domain superfamily/Winged helix DNA-binding domain"/>
    <property type="match status" value="1"/>
</dbReference>
<evidence type="ECO:0000256" key="6">
    <source>
        <dbReference type="SAM" id="MobiDB-lite"/>
    </source>
</evidence>
<dbReference type="InterPro" id="IPR013249">
    <property type="entry name" value="RNA_pol_sigma70_r4_t2"/>
</dbReference>
<feature type="compositionally biased region" description="Low complexity" evidence="6">
    <location>
        <begin position="177"/>
        <end position="191"/>
    </location>
</feature>
<reference evidence="9 10" key="1">
    <citation type="submission" date="2020-10" db="EMBL/GenBank/DDBJ databases">
        <title>Wide distribution of Phycisphaera-like planctomycetes from WD2101 soil group in peatlands and genome analysis of the first cultivated representative.</title>
        <authorList>
            <person name="Dedysh S.N."/>
            <person name="Beletsky A.V."/>
            <person name="Ivanova A."/>
            <person name="Kulichevskaya I.S."/>
            <person name="Suzina N.E."/>
            <person name="Philippov D.A."/>
            <person name="Rakitin A.L."/>
            <person name="Mardanov A.V."/>
            <person name="Ravin N.V."/>
        </authorList>
    </citation>
    <scope>NUCLEOTIDE SEQUENCE [LARGE SCALE GENOMIC DNA]</scope>
    <source>
        <strain evidence="9 10">M1803</strain>
    </source>
</reference>
<evidence type="ECO:0000256" key="4">
    <source>
        <dbReference type="ARBA" id="ARBA00023125"/>
    </source>
</evidence>
<comment type="similarity">
    <text evidence="1">Belongs to the sigma-70 factor family. ECF subfamily.</text>
</comment>
<keyword evidence="3" id="KW-0731">Sigma factor</keyword>
<dbReference type="InterPro" id="IPR014284">
    <property type="entry name" value="RNA_pol_sigma-70_dom"/>
</dbReference>
<dbReference type="GO" id="GO:0016987">
    <property type="term" value="F:sigma factor activity"/>
    <property type="evidence" value="ECO:0007669"/>
    <property type="project" value="UniProtKB-KW"/>
</dbReference>
<evidence type="ECO:0000313" key="10">
    <source>
        <dbReference type="Proteomes" id="UP000593765"/>
    </source>
</evidence>
<evidence type="ECO:0000259" key="8">
    <source>
        <dbReference type="Pfam" id="PF08281"/>
    </source>
</evidence>
<evidence type="ECO:0000256" key="1">
    <source>
        <dbReference type="ARBA" id="ARBA00010641"/>
    </source>
</evidence>
<dbReference type="Pfam" id="PF08281">
    <property type="entry name" value="Sigma70_r4_2"/>
    <property type="match status" value="1"/>
</dbReference>
<sequence>MIDWDRIVEEDGPAVWRICWRLLCNRADAEEAFQEAFIAAVELSRRETLATPRAILQHLATARSIDKLRSRQRRRKRHEPVDHERLNEEASADVTPPQNAEAGELSDALLKALATLPGKQAECFTLHAIEGWAYQEIADRLGLSIDHVGVLIHRARGKLKKSLAHYGHDGHNSAVEPPAAGATSGSSPSGK</sequence>
<dbReference type="InterPro" id="IPR036388">
    <property type="entry name" value="WH-like_DNA-bd_sf"/>
</dbReference>
<dbReference type="InterPro" id="IPR007627">
    <property type="entry name" value="RNA_pol_sigma70_r2"/>
</dbReference>
<accession>A0A7M2X1J6</accession>
<keyword evidence="10" id="KW-1185">Reference proteome</keyword>
<dbReference type="PANTHER" id="PTHR43133">
    <property type="entry name" value="RNA POLYMERASE ECF-TYPE SIGMA FACTO"/>
    <property type="match status" value="1"/>
</dbReference>
<dbReference type="Pfam" id="PF04542">
    <property type="entry name" value="Sigma70_r2"/>
    <property type="match status" value="1"/>
</dbReference>
<evidence type="ECO:0000256" key="2">
    <source>
        <dbReference type="ARBA" id="ARBA00023015"/>
    </source>
</evidence>
<keyword evidence="4" id="KW-0238">DNA-binding</keyword>
<feature type="domain" description="RNA polymerase sigma-70 region 2" evidence="7">
    <location>
        <begin position="8"/>
        <end position="74"/>
    </location>
</feature>
<protein>
    <submittedName>
        <fullName evidence="9">RNA polymerase sigma factor</fullName>
    </submittedName>
</protein>
<gene>
    <name evidence="9" type="ORF">IPV69_04395</name>
</gene>
<feature type="domain" description="RNA polymerase sigma factor 70 region 4 type 2" evidence="8">
    <location>
        <begin position="107"/>
        <end position="159"/>
    </location>
</feature>
<dbReference type="SUPFAM" id="SSF88659">
    <property type="entry name" value="Sigma3 and sigma4 domains of RNA polymerase sigma factors"/>
    <property type="match status" value="1"/>
</dbReference>
<feature type="compositionally biased region" description="Basic and acidic residues" evidence="6">
    <location>
        <begin position="79"/>
        <end position="88"/>
    </location>
</feature>
<dbReference type="PANTHER" id="PTHR43133:SF8">
    <property type="entry name" value="RNA POLYMERASE SIGMA FACTOR HI_1459-RELATED"/>
    <property type="match status" value="1"/>
</dbReference>
<dbReference type="RefSeq" id="WP_206293703.1">
    <property type="nucleotide sequence ID" value="NZ_CP063458.1"/>
</dbReference>
<evidence type="ECO:0000256" key="5">
    <source>
        <dbReference type="ARBA" id="ARBA00023163"/>
    </source>
</evidence>
<dbReference type="InterPro" id="IPR013324">
    <property type="entry name" value="RNA_pol_sigma_r3/r4-like"/>
</dbReference>
<dbReference type="Proteomes" id="UP000593765">
    <property type="component" value="Chromosome"/>
</dbReference>
<keyword evidence="5" id="KW-0804">Transcription</keyword>
<keyword evidence="2" id="KW-0805">Transcription regulation</keyword>
<dbReference type="InterPro" id="IPR013325">
    <property type="entry name" value="RNA_pol_sigma_r2"/>
</dbReference>
<organism evidence="9 10">
    <name type="scientific">Humisphaera borealis</name>
    <dbReference type="NCBI Taxonomy" id="2807512"/>
    <lineage>
        <taxon>Bacteria</taxon>
        <taxon>Pseudomonadati</taxon>
        <taxon>Planctomycetota</taxon>
        <taxon>Phycisphaerae</taxon>
        <taxon>Tepidisphaerales</taxon>
        <taxon>Tepidisphaeraceae</taxon>
        <taxon>Humisphaera</taxon>
    </lineage>
</organism>
<dbReference type="InterPro" id="IPR039425">
    <property type="entry name" value="RNA_pol_sigma-70-like"/>
</dbReference>
<feature type="region of interest" description="Disordered" evidence="6">
    <location>
        <begin position="165"/>
        <end position="191"/>
    </location>
</feature>
<dbReference type="GO" id="GO:0006352">
    <property type="term" value="P:DNA-templated transcription initiation"/>
    <property type="evidence" value="ECO:0007669"/>
    <property type="project" value="InterPro"/>
</dbReference>
<evidence type="ECO:0000256" key="3">
    <source>
        <dbReference type="ARBA" id="ARBA00023082"/>
    </source>
</evidence>
<feature type="region of interest" description="Disordered" evidence="6">
    <location>
        <begin position="69"/>
        <end position="100"/>
    </location>
</feature>
<proteinExistence type="inferred from homology"/>
<dbReference type="Gene3D" id="1.10.1740.10">
    <property type="match status" value="1"/>
</dbReference>
<dbReference type="SUPFAM" id="SSF88946">
    <property type="entry name" value="Sigma2 domain of RNA polymerase sigma factors"/>
    <property type="match status" value="1"/>
</dbReference>
<evidence type="ECO:0000259" key="7">
    <source>
        <dbReference type="Pfam" id="PF04542"/>
    </source>
</evidence>
<evidence type="ECO:0000313" key="9">
    <source>
        <dbReference type="EMBL" id="QOV90610.1"/>
    </source>
</evidence>
<dbReference type="CDD" id="cd06171">
    <property type="entry name" value="Sigma70_r4"/>
    <property type="match status" value="1"/>
</dbReference>
<dbReference type="GO" id="GO:0003677">
    <property type="term" value="F:DNA binding"/>
    <property type="evidence" value="ECO:0007669"/>
    <property type="project" value="UniProtKB-KW"/>
</dbReference>
<dbReference type="KEGG" id="hbs:IPV69_04395"/>